<evidence type="ECO:0000313" key="6">
    <source>
        <dbReference type="Proteomes" id="UP001158986"/>
    </source>
</evidence>
<evidence type="ECO:0000256" key="2">
    <source>
        <dbReference type="ARBA" id="ARBA00023008"/>
    </source>
</evidence>
<evidence type="ECO:0000259" key="4">
    <source>
        <dbReference type="Pfam" id="PF00264"/>
    </source>
</evidence>
<gene>
    <name evidence="5" type="ORF">PBS001_LOCUS1818</name>
</gene>
<reference evidence="5 6" key="1">
    <citation type="submission" date="2021-11" db="EMBL/GenBank/DDBJ databases">
        <authorList>
            <person name="Islam A."/>
            <person name="Islam S."/>
            <person name="Flora M.S."/>
            <person name="Rahman M."/>
            <person name="Ziaur R.M."/>
            <person name="Epstein J.H."/>
            <person name="Hassan M."/>
            <person name="Klassen M."/>
            <person name="Woodard K."/>
            <person name="Webb A."/>
            <person name="Webby R.J."/>
            <person name="El Zowalaty M.E."/>
        </authorList>
    </citation>
    <scope>NUCLEOTIDE SEQUENCE [LARGE SCALE GENOMIC DNA]</scope>
    <source>
        <strain evidence="5">Pbs1</strain>
    </source>
</reference>
<dbReference type="Pfam" id="PF00264">
    <property type="entry name" value="Tyrosinase"/>
    <property type="match status" value="1"/>
</dbReference>
<organism evidence="5 6">
    <name type="scientific">Peronospora belbahrii</name>
    <dbReference type="NCBI Taxonomy" id="622444"/>
    <lineage>
        <taxon>Eukaryota</taxon>
        <taxon>Sar</taxon>
        <taxon>Stramenopiles</taxon>
        <taxon>Oomycota</taxon>
        <taxon>Peronosporomycetes</taxon>
        <taxon>Peronosporales</taxon>
        <taxon>Peronosporaceae</taxon>
        <taxon>Peronospora</taxon>
    </lineage>
</organism>
<comment type="caution">
    <text evidence="5">The sequence shown here is derived from an EMBL/GenBank/DDBJ whole genome shotgun (WGS) entry which is preliminary data.</text>
</comment>
<sequence length="540" mass="59400">MNLGWILRAAFLVLVSTSVPTEAQEECPRIRKDWDVLTPTEKDTYKRALAAAMDSGAYIKFLEIHTRMQSITDGHRSCMFGLWHRCFLLAFENMLRGQGQEFACVTVPFYNWIEASNRVLAGTCSSLGDCSAILRELGGYGNGVWQTVTISGRRVTGRCESEPPLDRFCQSANVSGNDCIHCIPRSDWGAAPVPFSINFASVREQIFEDQNFARMSRRIEQGCHNDIHGRLGGIMNTFASVADPMFCVSHMLKEDIPPFASAQCTKRNGDKVKLTDVVVMGTGARGTTIDARLDPILGPYFSTFPDQYVELMDPRDLGADSYTYEIQGQLAELFLYCDGTSAPARTTTGNGRKLEAENGLLSNIRRESPCEDVPNKNSSLLSSNVRGATTVTVASTTSSLQNDLGTNIMDVITVATKSLEEELVSSWYDKTMSDMGGQCPEVMADLESQVCMYENQCLGGTPEYSAEFQAEWGVMESRCMTIVKAIKSGQKKIMHANWRQDMESVFGCPQPANATQTASQASDYGSVVDISILPNVVPSV</sequence>
<name>A0ABN8CSK5_9STRA</name>
<dbReference type="InterPro" id="IPR008922">
    <property type="entry name" value="Di-copper_centre_dom_sf"/>
</dbReference>
<keyword evidence="6" id="KW-1185">Reference proteome</keyword>
<dbReference type="InterPro" id="IPR050316">
    <property type="entry name" value="Tyrosinase/Hemocyanin"/>
</dbReference>
<feature type="chain" id="PRO_5045626503" description="Tyrosinase copper-binding domain-containing protein" evidence="3">
    <location>
        <begin position="24"/>
        <end position="540"/>
    </location>
</feature>
<feature type="signal peptide" evidence="3">
    <location>
        <begin position="1"/>
        <end position="23"/>
    </location>
</feature>
<evidence type="ECO:0000313" key="5">
    <source>
        <dbReference type="EMBL" id="CAH0515094.1"/>
    </source>
</evidence>
<keyword evidence="1" id="KW-0479">Metal-binding</keyword>
<evidence type="ECO:0000256" key="1">
    <source>
        <dbReference type="ARBA" id="ARBA00022723"/>
    </source>
</evidence>
<dbReference type="PANTHER" id="PTHR11474:SF126">
    <property type="entry name" value="TYROSINASE-LIKE PROTEIN TYR-1-RELATED"/>
    <property type="match status" value="1"/>
</dbReference>
<dbReference type="Proteomes" id="UP001158986">
    <property type="component" value="Unassembled WGS sequence"/>
</dbReference>
<dbReference type="Gene3D" id="1.10.1280.10">
    <property type="entry name" value="Di-copper center containing domain from catechol oxidase"/>
    <property type="match status" value="1"/>
</dbReference>
<evidence type="ECO:0000256" key="3">
    <source>
        <dbReference type="SAM" id="SignalP"/>
    </source>
</evidence>
<keyword evidence="2" id="KW-0186">Copper</keyword>
<proteinExistence type="predicted"/>
<accession>A0ABN8CSK5</accession>
<dbReference type="SUPFAM" id="SSF48056">
    <property type="entry name" value="Di-copper centre-containing domain"/>
    <property type="match status" value="1"/>
</dbReference>
<keyword evidence="3" id="KW-0732">Signal</keyword>
<dbReference type="InterPro" id="IPR002227">
    <property type="entry name" value="Tyrosinase_Cu-bd"/>
</dbReference>
<feature type="domain" description="Tyrosinase copper-binding" evidence="4">
    <location>
        <begin position="58"/>
        <end position="251"/>
    </location>
</feature>
<dbReference type="EMBL" id="CAKLCB010000100">
    <property type="protein sequence ID" value="CAH0515094.1"/>
    <property type="molecule type" value="Genomic_DNA"/>
</dbReference>
<dbReference type="PANTHER" id="PTHR11474">
    <property type="entry name" value="TYROSINASE FAMILY MEMBER"/>
    <property type="match status" value="1"/>
</dbReference>
<protein>
    <recommendedName>
        <fullName evidence="4">Tyrosinase copper-binding domain-containing protein</fullName>
    </recommendedName>
</protein>